<feature type="domain" description="DUF1468" evidence="2">
    <location>
        <begin position="9"/>
        <end position="156"/>
    </location>
</feature>
<organism evidence="3 5">
    <name type="scientific">Bradyrhizobium canariense</name>
    <dbReference type="NCBI Taxonomy" id="255045"/>
    <lineage>
        <taxon>Bacteria</taxon>
        <taxon>Pseudomonadati</taxon>
        <taxon>Pseudomonadota</taxon>
        <taxon>Alphaproteobacteria</taxon>
        <taxon>Hyphomicrobiales</taxon>
        <taxon>Nitrobacteraceae</taxon>
        <taxon>Bradyrhizobium</taxon>
    </lineage>
</organism>
<accession>A0A1X3F405</accession>
<proteinExistence type="predicted"/>
<dbReference type="InterPro" id="IPR009936">
    <property type="entry name" value="DUF1468"/>
</dbReference>
<dbReference type="AlphaFoldDB" id="A0A1X3F405"/>
<dbReference type="EMBL" id="NAFI01000184">
    <property type="protein sequence ID" value="OSJ04635.1"/>
    <property type="molecule type" value="Genomic_DNA"/>
</dbReference>
<sequence length="164" mass="17035">MRLPDSVTGSFLVVLGTAAAYGGWLLPPVPGQPVGPNVFPLVIGIGLALCGLAIVFGIGHTFEEAEELIPLEDGQAAAAPPPQGKLYGLRALLPPALLLFYVVAADRLGFIITAAIMVYVTSTALGAKWKLALPLAALAPFAIHLIFGKLLRVPLPAGLLPTPW</sequence>
<keyword evidence="1" id="KW-0472">Membrane</keyword>
<dbReference type="Pfam" id="PF07331">
    <property type="entry name" value="TctB"/>
    <property type="match status" value="1"/>
</dbReference>
<evidence type="ECO:0000313" key="3">
    <source>
        <dbReference type="EMBL" id="OSJ04635.1"/>
    </source>
</evidence>
<name>A0A1X3F405_9BRAD</name>
<gene>
    <name evidence="4" type="ORF">BST63_37920</name>
    <name evidence="3" type="ORF">BSZ18_28095</name>
</gene>
<feature type="transmembrane region" description="Helical" evidence="1">
    <location>
        <begin position="131"/>
        <end position="151"/>
    </location>
</feature>
<comment type="caution">
    <text evidence="3">The sequence shown here is derived from an EMBL/GenBank/DDBJ whole genome shotgun (WGS) entry which is preliminary data.</text>
</comment>
<dbReference type="OrthoDB" id="6174504at2"/>
<evidence type="ECO:0000259" key="2">
    <source>
        <dbReference type="Pfam" id="PF07331"/>
    </source>
</evidence>
<feature type="transmembrane region" description="Helical" evidence="1">
    <location>
        <begin position="6"/>
        <end position="26"/>
    </location>
</feature>
<keyword evidence="6" id="KW-1185">Reference proteome</keyword>
<evidence type="ECO:0000313" key="5">
    <source>
        <dbReference type="Proteomes" id="UP000193553"/>
    </source>
</evidence>
<keyword evidence="1" id="KW-0812">Transmembrane</keyword>
<dbReference type="RefSeq" id="WP_007608177.1">
    <property type="nucleotide sequence ID" value="NZ_JAFBBN010000001.1"/>
</dbReference>
<evidence type="ECO:0000313" key="6">
    <source>
        <dbReference type="Proteomes" id="UP000193884"/>
    </source>
</evidence>
<protein>
    <submittedName>
        <fullName evidence="3">Tripartite tricarboxylate transporter TctB</fullName>
    </submittedName>
</protein>
<keyword evidence="1" id="KW-1133">Transmembrane helix</keyword>
<evidence type="ECO:0000256" key="1">
    <source>
        <dbReference type="SAM" id="Phobius"/>
    </source>
</evidence>
<feature type="transmembrane region" description="Helical" evidence="1">
    <location>
        <begin position="38"/>
        <end position="58"/>
    </location>
</feature>
<reference evidence="5 6" key="1">
    <citation type="submission" date="2017-03" db="EMBL/GenBank/DDBJ databases">
        <title>Whole genome sequences of fourteen strains of Bradyrhizobium canariense and one strain of Bradyrhizobium japonicum isolated from Lupinus (Papilionoideae: Genisteae) species in Algeria.</title>
        <authorList>
            <person name="Crovadore J."/>
            <person name="Chekireb D."/>
            <person name="Brachmann A."/>
            <person name="Chablais R."/>
            <person name="Cochard B."/>
            <person name="Lefort F."/>
        </authorList>
    </citation>
    <scope>NUCLEOTIDE SEQUENCE [LARGE SCALE GENOMIC DNA]</scope>
    <source>
        <strain evidence="3 5">UBMA195</strain>
        <strain evidence="4 6">UBMAN05</strain>
    </source>
</reference>
<evidence type="ECO:0000313" key="4">
    <source>
        <dbReference type="EMBL" id="OSJ20330.1"/>
    </source>
</evidence>
<dbReference type="Proteomes" id="UP000193884">
    <property type="component" value="Unassembled WGS sequence"/>
</dbReference>
<dbReference type="EMBL" id="NAFK01000178">
    <property type="protein sequence ID" value="OSJ20330.1"/>
    <property type="molecule type" value="Genomic_DNA"/>
</dbReference>
<dbReference type="Proteomes" id="UP000193553">
    <property type="component" value="Unassembled WGS sequence"/>
</dbReference>